<gene>
    <name evidence="13" type="primary">hypF</name>
    <name evidence="13" type="ORF">GW590_18785</name>
</gene>
<dbReference type="Gene3D" id="3.30.420.40">
    <property type="match status" value="1"/>
</dbReference>
<dbReference type="Pfam" id="PF17788">
    <property type="entry name" value="HypF_C"/>
    <property type="match status" value="1"/>
</dbReference>
<dbReference type="InterPro" id="IPR041440">
    <property type="entry name" value="HypF_C"/>
</dbReference>
<dbReference type="RefSeq" id="WP_169404624.1">
    <property type="nucleotide sequence ID" value="NZ_JAADJU010000011.1"/>
</dbReference>
<dbReference type="SUPFAM" id="SSF54975">
    <property type="entry name" value="Acylphosphatase/BLUF domain-like"/>
    <property type="match status" value="1"/>
</dbReference>
<dbReference type="SUPFAM" id="SSF55821">
    <property type="entry name" value="YrdC/RibB"/>
    <property type="match status" value="1"/>
</dbReference>
<evidence type="ECO:0000256" key="1">
    <source>
        <dbReference type="ARBA" id="ARBA00004711"/>
    </source>
</evidence>
<dbReference type="FunFam" id="3.30.420.40:FF:000124">
    <property type="entry name" value="Carbamoyltransferase HypF"/>
    <property type="match status" value="1"/>
</dbReference>
<dbReference type="EC" id="6.2.-.-" evidence="9"/>
<dbReference type="Pfam" id="PF07503">
    <property type="entry name" value="zf-HYPF"/>
    <property type="match status" value="2"/>
</dbReference>
<dbReference type="InterPro" id="IPR036046">
    <property type="entry name" value="Acylphosphatase-like_dom_sf"/>
</dbReference>
<dbReference type="GO" id="GO:0003725">
    <property type="term" value="F:double-stranded RNA binding"/>
    <property type="evidence" value="ECO:0007669"/>
    <property type="project" value="InterPro"/>
</dbReference>
<reference evidence="13 14" key="2">
    <citation type="submission" date="2020-06" db="EMBL/GenBank/DDBJ databases">
        <title>Polyphasic characterization of a Rahnella strain isolated from tree sap.</title>
        <authorList>
            <person name="Kim I.S."/>
        </authorList>
    </citation>
    <scope>NUCLEOTIDE SEQUENCE [LARGE SCALE GENOMIC DNA]</scope>
    <source>
        <strain evidence="13 14">SAP-1</strain>
    </source>
</reference>
<name>A0A848MPA9_9GAMM</name>
<dbReference type="InterPro" id="IPR017945">
    <property type="entry name" value="DHBP_synth_RibB-like_a/b_dom"/>
</dbReference>
<evidence type="ECO:0000256" key="8">
    <source>
        <dbReference type="ARBA" id="ARBA00072168"/>
    </source>
</evidence>
<evidence type="ECO:0000259" key="12">
    <source>
        <dbReference type="PROSITE" id="PS51163"/>
    </source>
</evidence>
<dbReference type="Pfam" id="PF01300">
    <property type="entry name" value="Sua5_yciO_yrdC"/>
    <property type="match status" value="1"/>
</dbReference>
<dbReference type="PROSITE" id="PS51163">
    <property type="entry name" value="YRDC"/>
    <property type="match status" value="1"/>
</dbReference>
<organism evidence="13 14">
    <name type="scientific">Rouxiella aceris</name>
    <dbReference type="NCBI Taxonomy" id="2703884"/>
    <lineage>
        <taxon>Bacteria</taxon>
        <taxon>Pseudomonadati</taxon>
        <taxon>Pseudomonadota</taxon>
        <taxon>Gammaproteobacteria</taxon>
        <taxon>Enterobacterales</taxon>
        <taxon>Yersiniaceae</taxon>
        <taxon>Rouxiella</taxon>
    </lineage>
</organism>
<protein>
    <recommendedName>
        <fullName evidence="8 9">Carbamoyltransferase HypF</fullName>
        <ecNumber evidence="9">6.2.-.-</ecNumber>
    </recommendedName>
</protein>
<keyword evidence="5" id="KW-0863">Zinc-finger</keyword>
<evidence type="ECO:0000256" key="2">
    <source>
        <dbReference type="ARBA" id="ARBA00008097"/>
    </source>
</evidence>
<dbReference type="InterPro" id="IPR055128">
    <property type="entry name" value="HypF_C_2"/>
</dbReference>
<evidence type="ECO:0000256" key="6">
    <source>
        <dbReference type="ARBA" id="ARBA00022833"/>
    </source>
</evidence>
<keyword evidence="13" id="KW-0808">Transferase</keyword>
<evidence type="ECO:0000256" key="5">
    <source>
        <dbReference type="ARBA" id="ARBA00022771"/>
    </source>
</evidence>
<dbReference type="EMBL" id="JAADJU010000011">
    <property type="protein sequence ID" value="NMP28909.1"/>
    <property type="molecule type" value="Genomic_DNA"/>
</dbReference>
<dbReference type="InterPro" id="IPR017968">
    <property type="entry name" value="Acylphosphatase_CS"/>
</dbReference>
<dbReference type="Gene3D" id="3.30.110.120">
    <property type="match status" value="1"/>
</dbReference>
<evidence type="ECO:0000256" key="3">
    <source>
        <dbReference type="ARBA" id="ARBA00022598"/>
    </source>
</evidence>
<dbReference type="UniPathway" id="UPA00335"/>
<evidence type="ECO:0000259" key="11">
    <source>
        <dbReference type="PROSITE" id="PS51160"/>
    </source>
</evidence>
<comment type="caution">
    <text evidence="13">The sequence shown here is derived from an EMBL/GenBank/DDBJ whole genome shotgun (WGS) entry which is preliminary data.</text>
</comment>
<feature type="domain" description="Acylphosphatase-like" evidence="11">
    <location>
        <begin position="4"/>
        <end position="90"/>
    </location>
</feature>
<accession>A0A848MPA9</accession>
<dbReference type="Gene3D" id="3.30.420.360">
    <property type="match status" value="1"/>
</dbReference>
<comment type="pathway">
    <text evidence="1 9">Protein modification; [NiFe] hydrogenase maturation.</text>
</comment>
<evidence type="ECO:0000256" key="7">
    <source>
        <dbReference type="ARBA" id="ARBA00048220"/>
    </source>
</evidence>
<evidence type="ECO:0000256" key="4">
    <source>
        <dbReference type="ARBA" id="ARBA00022723"/>
    </source>
</evidence>
<dbReference type="SUPFAM" id="SSF53067">
    <property type="entry name" value="Actin-like ATPase domain"/>
    <property type="match status" value="1"/>
</dbReference>
<dbReference type="GO" id="GO:0008270">
    <property type="term" value="F:zinc ion binding"/>
    <property type="evidence" value="ECO:0007669"/>
    <property type="project" value="UniProtKB-KW"/>
</dbReference>
<dbReference type="AlphaFoldDB" id="A0A848MPA9"/>
<reference evidence="13 14" key="1">
    <citation type="submission" date="2020-01" db="EMBL/GenBank/DDBJ databases">
        <authorList>
            <person name="Lee S.D."/>
        </authorList>
    </citation>
    <scope>NUCLEOTIDE SEQUENCE [LARGE SCALE GENOMIC DNA]</scope>
    <source>
        <strain evidence="13 14">SAP-1</strain>
    </source>
</reference>
<comment type="caution">
    <text evidence="10">Lacks conserved residue(s) required for the propagation of feature annotation.</text>
</comment>
<dbReference type="Pfam" id="PF22521">
    <property type="entry name" value="HypF_C_2"/>
    <property type="match status" value="1"/>
</dbReference>
<dbReference type="PANTHER" id="PTHR42959:SF1">
    <property type="entry name" value="CARBAMOYLTRANSFERASE HYPF"/>
    <property type="match status" value="1"/>
</dbReference>
<comment type="catalytic activity">
    <reaction evidence="7 9">
        <text>C-terminal L-cysteinyl-[HypE protein] + carbamoyl phosphate + ATP + H2O = C-terminal S-carboxamide-L-cysteinyl-[HypE protein] + AMP + phosphate + diphosphate + H(+)</text>
        <dbReference type="Rhea" id="RHEA:55636"/>
        <dbReference type="Rhea" id="RHEA-COMP:14247"/>
        <dbReference type="Rhea" id="RHEA-COMP:14392"/>
        <dbReference type="ChEBI" id="CHEBI:15377"/>
        <dbReference type="ChEBI" id="CHEBI:15378"/>
        <dbReference type="ChEBI" id="CHEBI:30616"/>
        <dbReference type="ChEBI" id="CHEBI:33019"/>
        <dbReference type="ChEBI" id="CHEBI:43474"/>
        <dbReference type="ChEBI" id="CHEBI:58228"/>
        <dbReference type="ChEBI" id="CHEBI:76913"/>
        <dbReference type="ChEBI" id="CHEBI:139126"/>
        <dbReference type="ChEBI" id="CHEBI:456215"/>
    </reaction>
</comment>
<dbReference type="Pfam" id="PF00708">
    <property type="entry name" value="Acylphosphatase"/>
    <property type="match status" value="1"/>
</dbReference>
<feature type="domain" description="YrdC-like" evidence="12">
    <location>
        <begin position="200"/>
        <end position="387"/>
    </location>
</feature>
<comment type="similarity">
    <text evidence="2 9">Belongs to the carbamoyltransferase HypF family.</text>
</comment>
<keyword evidence="14" id="KW-1185">Reference proteome</keyword>
<dbReference type="GO" id="GO:0016743">
    <property type="term" value="F:carboxyl- or carbamoyltransferase activity"/>
    <property type="evidence" value="ECO:0007669"/>
    <property type="project" value="UniProtKB-UniRule"/>
</dbReference>
<evidence type="ECO:0000256" key="9">
    <source>
        <dbReference type="PIRNR" id="PIRNR006256"/>
    </source>
</evidence>
<dbReference type="GO" id="GO:0016874">
    <property type="term" value="F:ligase activity"/>
    <property type="evidence" value="ECO:0007669"/>
    <property type="project" value="UniProtKB-UniRule"/>
</dbReference>
<evidence type="ECO:0000256" key="10">
    <source>
        <dbReference type="PROSITE-ProRule" id="PRU00520"/>
    </source>
</evidence>
<keyword evidence="3" id="KW-0436">Ligase</keyword>
<evidence type="ECO:0000313" key="13">
    <source>
        <dbReference type="EMBL" id="NMP28909.1"/>
    </source>
</evidence>
<dbReference type="PANTHER" id="PTHR42959">
    <property type="entry name" value="CARBAMOYLTRANSFERASE"/>
    <property type="match status" value="1"/>
</dbReference>
<dbReference type="InterPro" id="IPR006070">
    <property type="entry name" value="Sua5-like_dom"/>
</dbReference>
<keyword evidence="4" id="KW-0479">Metal-binding</keyword>
<sequence>MLAGLLLHISGKVQGVGFRPLVWQLAKRMQLSGNVLNDGSGVEIKLLKPVAVQALIDAIRQECPPLAQIEAITQREFSWLEKPQGFAIINSQQGEISTRVVPDAATCPHCLAEMRNPQDRHARSPFINCTHCGPRYSLLQRLPYDRKNTAMSAFALCPACEKEYQSPVDRRFHAQPVCCPHCGPELFSCLQDGQPQAVGDAALQQAVTALGDGKIVALKSIGGFHLVCDASNSEAVARLRQRKNRPDKPLAVMLPASSDLSQYTRYQDIANLTALLSSAQAPIVLVPQSDKSPLSPLIAPHLDEIGLMLPANPLQHLLLDAIQRPLVMTSGNAANHAPALANQHALSQLATIADLWLLHNRDIVQRVDDSLLRLTARGTETLRRARGYVPDVLPLPPGFNQRMSLLALGGDLKNTFCLLDQHSAMVSQHFGSLHGLDVQQQWQQNLQHCLTLFDCQPEAVVRDAHPGYYTHQWAADSGLPVIDVLHHHAHLAAVLAEHQWPKDQGPVIGLVLDGIGYGPDGALWGGECLLADYRDCRHLGGLPAVALPGGDLAATQPWRNLLAQWQAFCPDWQQRPEAAILQTQNWQPLANAIRGGINAPLASSCGRLFDAVACALGCATQTTSWEGQAACRLEALAQRARQKVHPVTLPLIAGTSGSKLNMRVFWQQWLDWQAPDCERAWAFHDALAQGLADMVHYHARHQQIHQVALGGGVMHNALLRERLHHYLSPLTVFTPQQFPAGDGGLALGQALIACARRSVDSSPETGSHHD</sequence>
<dbReference type="GO" id="GO:0051604">
    <property type="term" value="P:protein maturation"/>
    <property type="evidence" value="ECO:0007669"/>
    <property type="project" value="TreeGrafter"/>
</dbReference>
<dbReference type="InterPro" id="IPR043129">
    <property type="entry name" value="ATPase_NBD"/>
</dbReference>
<dbReference type="NCBIfam" id="TIGR00143">
    <property type="entry name" value="hypF"/>
    <property type="match status" value="1"/>
</dbReference>
<dbReference type="PROSITE" id="PS00150">
    <property type="entry name" value="ACYLPHOSPHATASE_1"/>
    <property type="match status" value="1"/>
</dbReference>
<dbReference type="Gene3D" id="3.90.870.50">
    <property type="match status" value="1"/>
</dbReference>
<dbReference type="PIRSF" id="PIRSF006256">
    <property type="entry name" value="CMPcnvr_hdrg_mat"/>
    <property type="match status" value="1"/>
</dbReference>
<dbReference type="InterPro" id="IPR004421">
    <property type="entry name" value="Carbamoyltransferase_HypF"/>
</dbReference>
<evidence type="ECO:0000313" key="14">
    <source>
        <dbReference type="Proteomes" id="UP000585363"/>
    </source>
</evidence>
<proteinExistence type="inferred from homology"/>
<dbReference type="InterPro" id="IPR001792">
    <property type="entry name" value="Acylphosphatase-like_dom"/>
</dbReference>
<keyword evidence="6" id="KW-0862">Zinc</keyword>
<comment type="function">
    <text evidence="9">Involved in the maturation of [NiFe] hydrogenases. Along with HypE, it catalyzes the synthesis of the CN ligands of the active site iron of [NiFe]-hydrogenases. HypF functions as a carbamoyl transferase using carbamoylphosphate as a substrate and transferring the carboxamido moiety in an ATP-dependent reaction to the thiolate of the C-terminal cysteine of HypE yielding a protein-S-carboxamide.</text>
</comment>
<dbReference type="PROSITE" id="PS51160">
    <property type="entry name" value="ACYLPHOSPHATASE_3"/>
    <property type="match status" value="1"/>
</dbReference>
<dbReference type="Proteomes" id="UP000585363">
    <property type="component" value="Unassembled WGS sequence"/>
</dbReference>
<dbReference type="InterPro" id="IPR011125">
    <property type="entry name" value="Znf_HypF"/>
</dbReference>
<dbReference type="InterPro" id="IPR051060">
    <property type="entry name" value="Carbamoyltrans_HypF-like"/>
</dbReference>